<reference evidence="5" key="1">
    <citation type="submission" date="2022-11" db="UniProtKB">
        <authorList>
            <consortium name="WormBaseParasite"/>
        </authorList>
    </citation>
    <scope>IDENTIFICATION</scope>
</reference>
<organism evidence="4 5">
    <name type="scientific">Plectus sambesii</name>
    <dbReference type="NCBI Taxonomy" id="2011161"/>
    <lineage>
        <taxon>Eukaryota</taxon>
        <taxon>Metazoa</taxon>
        <taxon>Ecdysozoa</taxon>
        <taxon>Nematoda</taxon>
        <taxon>Chromadorea</taxon>
        <taxon>Plectida</taxon>
        <taxon>Plectina</taxon>
        <taxon>Plectoidea</taxon>
        <taxon>Plectidae</taxon>
        <taxon>Plectus</taxon>
    </lineage>
</organism>
<keyword evidence="4" id="KW-1185">Reference proteome</keyword>
<dbReference type="Pfam" id="PF18136">
    <property type="entry name" value="DNApol_Exo"/>
    <property type="match status" value="1"/>
</dbReference>
<dbReference type="InterPro" id="IPR041336">
    <property type="entry name" value="DNApol_Exo"/>
</dbReference>
<protein>
    <recommendedName>
        <fullName evidence="1">Mitochondrial DNA polymerase catalytic subunit</fullName>
    </recommendedName>
</protein>
<dbReference type="GO" id="GO:0003677">
    <property type="term" value="F:DNA binding"/>
    <property type="evidence" value="ECO:0007669"/>
    <property type="project" value="InterPro"/>
</dbReference>
<name>A0A914UHS2_9BILA</name>
<dbReference type="SMART" id="SM00482">
    <property type="entry name" value="POLAc"/>
    <property type="match status" value="1"/>
</dbReference>
<evidence type="ECO:0000313" key="5">
    <source>
        <dbReference type="WBParaSite" id="PSAMB.scaffold1002size37359.g10186.t1"/>
    </source>
</evidence>
<dbReference type="GO" id="GO:0005760">
    <property type="term" value="C:gamma DNA polymerase complex"/>
    <property type="evidence" value="ECO:0007669"/>
    <property type="project" value="InterPro"/>
</dbReference>
<dbReference type="AlphaFoldDB" id="A0A914UHS2"/>
<dbReference type="InterPro" id="IPR043502">
    <property type="entry name" value="DNA/RNA_pol_sf"/>
</dbReference>
<dbReference type="PRINTS" id="PR00867">
    <property type="entry name" value="DNAPOLG"/>
</dbReference>
<dbReference type="WBParaSite" id="PSAMB.scaffold1002size37359.g10186.t1">
    <property type="protein sequence ID" value="PSAMB.scaffold1002size37359.g10186.t1"/>
    <property type="gene ID" value="PSAMB.scaffold1002size37359.g10186"/>
</dbReference>
<dbReference type="SUPFAM" id="SSF53098">
    <property type="entry name" value="Ribonuclease H-like"/>
    <property type="match status" value="1"/>
</dbReference>
<dbReference type="GO" id="GO:0006264">
    <property type="term" value="P:mitochondrial DNA replication"/>
    <property type="evidence" value="ECO:0007669"/>
    <property type="project" value="TreeGrafter"/>
</dbReference>
<dbReference type="InterPro" id="IPR002297">
    <property type="entry name" value="DNA-dir_DNA_pol_A_mt"/>
</dbReference>
<feature type="compositionally biased region" description="Polar residues" evidence="2">
    <location>
        <begin position="92"/>
        <end position="108"/>
    </location>
</feature>
<feature type="domain" description="DNA-directed DNA polymerase family A palm" evidence="3">
    <location>
        <begin position="733"/>
        <end position="1051"/>
    </location>
</feature>
<dbReference type="SUPFAM" id="SSF56672">
    <property type="entry name" value="DNA/RNA polymerases"/>
    <property type="match status" value="1"/>
</dbReference>
<feature type="region of interest" description="Disordered" evidence="2">
    <location>
        <begin position="28"/>
        <end position="111"/>
    </location>
</feature>
<proteinExistence type="predicted"/>
<feature type="compositionally biased region" description="Polar residues" evidence="2">
    <location>
        <begin position="43"/>
        <end position="58"/>
    </location>
</feature>
<dbReference type="InterPro" id="IPR001098">
    <property type="entry name" value="DNA-dir_DNA_pol_A_palm_dom"/>
</dbReference>
<accession>A0A914UHS2</accession>
<sequence>MSKAQFCRRLAVQLYQCRRQASSKIIVESAATTSRRQRGGASGNKSEAKTTYPQSQVGAGSGGIPAASKLVAKRSNGSEKDPGQLSKEANNEKATTVSDNKPNKQSDQPTEEDIEMISADLHRLLFPQTEVPMTSSPSTAEIFVPGLMGNNLREHFEKLGSDQIAPYRNLLDSVLGVSLPPPPTEWRLAPGWTCYDRHTGAYSTVDYPPDDALFFDVEVCVPDGLGPTMAVAASPKAWYSWCSRRLVDPTVEKPEFYRINDMIPLGGEDRPRIVVGHNVAFDRTRVREQYDRKPPKMRFWDTMSMHISMYGMGDRQLIQYQMTETDDALKQMPYLESWKEGVSRNSLDACHQFHCRDPGISQLDLDKSDQKFFVNNSLPLIRDNFQRLVNYCANDVQATFEIFQRLHPKFKERCPHPVTWFGMMELGSAYLPITDNWRKFIERAEHTCTSSNNRIADQLVQVAQELINQFGGSDKRYLNDPWMWCEDWTPISKKSQSPKWFKKLCKGLSLKEMGNVNVDERDITSEDVSLRALVIPRIFRLCWNNYPLHHMAKSGWGYLVPDDTCTTSDKLVSLRRGDKVQFPRESLQAVIAENRKVRGEKSALEADDESETQRVVRHRLPGFKFVKLAHPDGKETSNVGNPLSKPFHKFIKDGTLWATRHQDLFREMADRAIENSYWISNRSRVNEQLTVWFDNKNTQGAIVPSICPAGTVTRRAVEKLWLTASNPKKDRVGSELKSMVEAPPGFVFVGADVDSQEQWVAAVLGDSYVGTGKAGATPFSRMVLAGRKEDGSDLHSVVARDVGISRDHAKTLNYARLYGSGVQHTQQFLHENIDADRRSEIADIAHLLFQKTKGDRKQFLLLHPELTNQIEYYLNNVSTDLKEDVIIRDGRYGLPANKWGQLTESSKQFFYWFAERLSKEEKINAKKLKKEALMKLMFPGDKTAALWTNGYESEVFNCLERMADDAEPRTPVLGCRLSDALIAGKEIRAGRQQFLDTFKRTRVNWVVQSSAVDFLHLLLSSMFWLCKEYKIDARFAISIHDEIRYLVAEKDKYRCALALQLSNLYVRAMVSHSLDINQLPKSVAFFSKVDIDRVLRKEVDMESITPSNPQGMTKGYGIPAGEALSLDEIAQIIGGKLSEEPIDKRPNEKKTGVAS</sequence>
<evidence type="ECO:0000256" key="1">
    <source>
        <dbReference type="ARBA" id="ARBA00031966"/>
    </source>
</evidence>
<dbReference type="Gene3D" id="3.30.70.370">
    <property type="match status" value="2"/>
</dbReference>
<dbReference type="Proteomes" id="UP000887566">
    <property type="component" value="Unplaced"/>
</dbReference>
<dbReference type="PANTHER" id="PTHR10267">
    <property type="entry name" value="DNA POLYMERASE SUBUNIT GAMMA-1"/>
    <property type="match status" value="1"/>
</dbReference>
<dbReference type="Gene3D" id="3.30.420.390">
    <property type="match status" value="1"/>
</dbReference>
<dbReference type="PANTHER" id="PTHR10267:SF0">
    <property type="entry name" value="DNA POLYMERASE SUBUNIT GAMMA-1"/>
    <property type="match status" value="1"/>
</dbReference>
<evidence type="ECO:0000259" key="3">
    <source>
        <dbReference type="SMART" id="SM00482"/>
    </source>
</evidence>
<evidence type="ECO:0000256" key="2">
    <source>
        <dbReference type="SAM" id="MobiDB-lite"/>
    </source>
</evidence>
<dbReference type="GO" id="GO:0008408">
    <property type="term" value="F:3'-5' exonuclease activity"/>
    <property type="evidence" value="ECO:0007669"/>
    <property type="project" value="TreeGrafter"/>
</dbReference>
<evidence type="ECO:0000313" key="4">
    <source>
        <dbReference type="Proteomes" id="UP000887566"/>
    </source>
</evidence>
<dbReference type="InterPro" id="IPR012337">
    <property type="entry name" value="RNaseH-like_sf"/>
</dbReference>
<dbReference type="Gene3D" id="1.10.150.20">
    <property type="entry name" value="5' to 3' exonuclease, C-terminal subdomain"/>
    <property type="match status" value="2"/>
</dbReference>
<dbReference type="GO" id="GO:0003887">
    <property type="term" value="F:DNA-directed DNA polymerase activity"/>
    <property type="evidence" value="ECO:0007669"/>
    <property type="project" value="InterPro"/>
</dbReference>